<dbReference type="RefSeq" id="WP_142007066.1">
    <property type="nucleotide sequence ID" value="NZ_CAJTBP010000001.1"/>
</dbReference>
<keyword evidence="2" id="KW-1185">Reference proteome</keyword>
<dbReference type="OrthoDB" id="3187690at2"/>
<gene>
    <name evidence="1" type="ORF">FB554_2876</name>
</gene>
<reference evidence="1 2" key="1">
    <citation type="submission" date="2019-06" db="EMBL/GenBank/DDBJ databases">
        <title>Sequencing the genomes of 1000 actinobacteria strains.</title>
        <authorList>
            <person name="Klenk H.-P."/>
        </authorList>
    </citation>
    <scope>NUCLEOTIDE SEQUENCE [LARGE SCALE GENOMIC DNA]</scope>
    <source>
        <strain evidence="1 2">DSM 24617</strain>
    </source>
</reference>
<dbReference type="InterPro" id="IPR013381">
    <property type="entry name" value="CRISPR-assoc_prot_Cse1"/>
</dbReference>
<comment type="caution">
    <text evidence="1">The sequence shown here is derived from an EMBL/GenBank/DDBJ whole genome shotgun (WGS) entry which is preliminary data.</text>
</comment>
<dbReference type="CDD" id="cd09729">
    <property type="entry name" value="Cse1_I-E"/>
    <property type="match status" value="1"/>
</dbReference>
<evidence type="ECO:0000313" key="1">
    <source>
        <dbReference type="EMBL" id="TQL34699.1"/>
    </source>
</evidence>
<sequence>MSSDQIRGFDLVSQPWIRTRTGEQVDERSLEDTFASAHQIEALAGELPTQSAAVLRLLLAILRRSLPYARTRAQAEDQWRDLWEAEALPMKEIRAYLEEHRDRFDLLSPTTPFMQVPDLAAKGTSGLVKLIGEHPDGDSPYFTTRSGAAVQRIGLPEASRWVVHAQAYDPSGIKTGAVGDERVKGGKGYPIGTGWTGRTGLVVVEGANLKETLLLNLPLDQGDSRDRPVWERDQLGAAVEAGHQHPLGPVDIMTWPIRRIRLVTEGPDVVDVVISNGDPIQHYNQHDREPMTAWRRSQAQEKKNGVPVAYMPREHDPERALWRGLAGLLVQRVDGGAVRNEGDDTLPPHTLEWLAELQEQGVLARDYPVRVRSIGMLYGAQNSSTASVIDDALRLRLSVLTDERLHGLVIASLDDAKLAVDALAGLAGELATARGQEADVPRDSARATGYLRLDQGYRRWIASLSSDSDLTERRTAWQRFAKDAIRRLGDELVLNAGDDAFRGRDVERRGGGTRHVSSGNALLWFTRNLAKALPLATARPSETSEKELTHG</sequence>
<dbReference type="Pfam" id="PF09481">
    <property type="entry name" value="CRISPR_Cse1"/>
    <property type="match status" value="1"/>
</dbReference>
<accession>A0A542XFV1</accession>
<dbReference type="Gene3D" id="1.10.132.100">
    <property type="match status" value="1"/>
</dbReference>
<organism evidence="1 2">
    <name type="scientific">Barrientosiimonas humi</name>
    <dbReference type="NCBI Taxonomy" id="999931"/>
    <lineage>
        <taxon>Bacteria</taxon>
        <taxon>Bacillati</taxon>
        <taxon>Actinomycetota</taxon>
        <taxon>Actinomycetes</taxon>
        <taxon>Micrococcales</taxon>
        <taxon>Dermacoccaceae</taxon>
        <taxon>Barrientosiimonas</taxon>
    </lineage>
</organism>
<dbReference type="EMBL" id="VFOK01000001">
    <property type="protein sequence ID" value="TQL34699.1"/>
    <property type="molecule type" value="Genomic_DNA"/>
</dbReference>
<dbReference type="Proteomes" id="UP000318336">
    <property type="component" value="Unassembled WGS sequence"/>
</dbReference>
<protein>
    <submittedName>
        <fullName evidence="1">CRISPR system Cascade subunit CasA</fullName>
    </submittedName>
</protein>
<proteinExistence type="predicted"/>
<dbReference type="NCBIfam" id="TIGR02547">
    <property type="entry name" value="casA_cse1"/>
    <property type="match status" value="1"/>
</dbReference>
<dbReference type="AlphaFoldDB" id="A0A542XFV1"/>
<evidence type="ECO:0000313" key="2">
    <source>
        <dbReference type="Proteomes" id="UP000318336"/>
    </source>
</evidence>
<name>A0A542XFV1_9MICO</name>